<gene>
    <name evidence="2" type="ordered locus">Ftrac_2270</name>
</gene>
<evidence type="ECO:0000256" key="1">
    <source>
        <dbReference type="SAM" id="Phobius"/>
    </source>
</evidence>
<reference evidence="2 3" key="1">
    <citation type="journal article" date="2011" name="Stand. Genomic Sci.">
        <title>Complete genome sequence of Marivirga tractuosa type strain (H-43).</title>
        <authorList>
            <person name="Pagani I."/>
            <person name="Chertkov O."/>
            <person name="Lapidus A."/>
            <person name="Lucas S."/>
            <person name="Del Rio T.G."/>
            <person name="Tice H."/>
            <person name="Copeland A."/>
            <person name="Cheng J.F."/>
            <person name="Nolan M."/>
            <person name="Saunders E."/>
            <person name="Pitluck S."/>
            <person name="Held B."/>
            <person name="Goodwin L."/>
            <person name="Liolios K."/>
            <person name="Ovchinikova G."/>
            <person name="Ivanova N."/>
            <person name="Mavromatis K."/>
            <person name="Pati A."/>
            <person name="Chen A."/>
            <person name="Palaniappan K."/>
            <person name="Land M."/>
            <person name="Hauser L."/>
            <person name="Jeffries C.D."/>
            <person name="Detter J.C."/>
            <person name="Han C."/>
            <person name="Tapia R."/>
            <person name="Ngatchou-Djao O.D."/>
            <person name="Rohde M."/>
            <person name="Goker M."/>
            <person name="Spring S."/>
            <person name="Sikorski J."/>
            <person name="Woyke T."/>
            <person name="Bristow J."/>
            <person name="Eisen J.A."/>
            <person name="Markowitz V."/>
            <person name="Hugenholtz P."/>
            <person name="Klenk H.P."/>
            <person name="Kyrpides N.C."/>
        </authorList>
    </citation>
    <scope>NUCLEOTIDE SEQUENCE [LARGE SCALE GENOMIC DNA]</scope>
    <source>
        <strain evidence="3">ATCC 23168 / DSM 4126 / NBRC 15989 / NCIMB 1408 / VKM B-1430 / H-43</strain>
    </source>
</reference>
<evidence type="ECO:0000313" key="3">
    <source>
        <dbReference type="Proteomes" id="UP000008720"/>
    </source>
</evidence>
<evidence type="ECO:0000313" key="2">
    <source>
        <dbReference type="EMBL" id="ADR22249.1"/>
    </source>
</evidence>
<dbReference type="RefSeq" id="WP_013454392.1">
    <property type="nucleotide sequence ID" value="NC_014759.1"/>
</dbReference>
<dbReference type="EMBL" id="CP002349">
    <property type="protein sequence ID" value="ADR22249.1"/>
    <property type="molecule type" value="Genomic_DNA"/>
</dbReference>
<keyword evidence="1" id="KW-0472">Membrane</keyword>
<sequence length="41" mass="4754">MNKELIIQTIVITSAIIFPFITGFINSKKQQKQLVYQRVNS</sequence>
<proteinExistence type="predicted"/>
<keyword evidence="3" id="KW-1185">Reference proteome</keyword>
<name>E4TKU6_MARTH</name>
<keyword evidence="1" id="KW-1133">Transmembrane helix</keyword>
<organism evidence="2 3">
    <name type="scientific">Marivirga tractuosa (strain ATCC 23168 / DSM 4126 / NBRC 15989 / NCIMB 1408 / VKM B-1430 / H-43)</name>
    <name type="common">Microscilla tractuosa</name>
    <name type="synonym">Flexibacter tractuosus</name>
    <dbReference type="NCBI Taxonomy" id="643867"/>
    <lineage>
        <taxon>Bacteria</taxon>
        <taxon>Pseudomonadati</taxon>
        <taxon>Bacteroidota</taxon>
        <taxon>Cytophagia</taxon>
        <taxon>Cytophagales</taxon>
        <taxon>Marivirgaceae</taxon>
        <taxon>Marivirga</taxon>
    </lineage>
</organism>
<dbReference type="AlphaFoldDB" id="E4TKU6"/>
<dbReference type="HOGENOM" id="CLU_3272529_0_0_10"/>
<protein>
    <submittedName>
        <fullName evidence="2">Uncharacterized protein</fullName>
    </submittedName>
</protein>
<keyword evidence="1" id="KW-0812">Transmembrane</keyword>
<dbReference type="KEGG" id="mtt:Ftrac_2270"/>
<accession>E4TKU6</accession>
<feature type="transmembrane region" description="Helical" evidence="1">
    <location>
        <begin position="6"/>
        <end position="25"/>
    </location>
</feature>
<dbReference type="Proteomes" id="UP000008720">
    <property type="component" value="Chromosome"/>
</dbReference>